<keyword evidence="2" id="KW-1185">Reference proteome</keyword>
<evidence type="ECO:0000313" key="1">
    <source>
        <dbReference type="EMBL" id="SEO32009.1"/>
    </source>
</evidence>
<evidence type="ECO:0000313" key="2">
    <source>
        <dbReference type="Proteomes" id="UP000183002"/>
    </source>
</evidence>
<dbReference type="RefSeq" id="WP_050520615.1">
    <property type="nucleotide sequence ID" value="NZ_FOCO01000097.1"/>
</dbReference>
<dbReference type="Proteomes" id="UP000183002">
    <property type="component" value="Unassembled WGS sequence"/>
</dbReference>
<sequence>MLGALIEAGPNAQVITYTEEEWARVGDIGFEVCSSGPDEMLDVFRRLRVAGGRTSGRAGPQAAYGFVFNWLNYASSAQDSGPFRDILRDAIVDNFAIGPGEVILGQEITQRRVHSVNSLSNATGINRWRLYRVMRKSGMIPETADDAAFNQWVFPAEEGERLVTRITNSVHLNKVQHVLGCSKTQAEVLARHGLITSITPIADDQISQTLGSVQPG</sequence>
<dbReference type="AlphaFoldDB" id="A0A1H8NR25"/>
<reference evidence="1 2" key="1">
    <citation type="submission" date="2016-10" db="EMBL/GenBank/DDBJ databases">
        <authorList>
            <person name="de Groot N.N."/>
        </authorList>
    </citation>
    <scope>NUCLEOTIDE SEQUENCE [LARGE SCALE GENOMIC DNA]</scope>
    <source>
        <strain evidence="1 2">CGMCC 1.10836</strain>
    </source>
</reference>
<organism evidence="1 2">
    <name type="scientific">Pseudorhodobacter antarcticus</name>
    <dbReference type="NCBI Taxonomy" id="1077947"/>
    <lineage>
        <taxon>Bacteria</taxon>
        <taxon>Pseudomonadati</taxon>
        <taxon>Pseudomonadota</taxon>
        <taxon>Alphaproteobacteria</taxon>
        <taxon>Rhodobacterales</taxon>
        <taxon>Paracoccaceae</taxon>
        <taxon>Pseudorhodobacter</taxon>
    </lineage>
</organism>
<proteinExistence type="predicted"/>
<accession>A0A1H8NR25</accession>
<gene>
    <name evidence="1" type="ORF">SAMN05216227_10971</name>
</gene>
<name>A0A1H8NR25_9RHOB</name>
<protein>
    <submittedName>
        <fullName evidence="1">Uncharacterized protein</fullName>
    </submittedName>
</protein>
<dbReference type="EMBL" id="FOCO01000097">
    <property type="protein sequence ID" value="SEO32009.1"/>
    <property type="molecule type" value="Genomic_DNA"/>
</dbReference>